<proteinExistence type="predicted"/>
<evidence type="ECO:0000313" key="3">
    <source>
        <dbReference type="Proteomes" id="UP000563898"/>
    </source>
</evidence>
<accession>A0A846WPQ7</accession>
<dbReference type="GeneID" id="90162303"/>
<comment type="caution">
    <text evidence="2">The sequence shown here is derived from an EMBL/GenBank/DDBJ whole genome shotgun (WGS) entry which is preliminary data.</text>
</comment>
<name>A0A846WPQ7_9ACTN</name>
<gene>
    <name evidence="2" type="ORF">HGA05_14240</name>
</gene>
<sequence>MRVLPAVALRAPDRVERVPAELAFPDFEVALALAPFFDREADADVRDRADVPDRADEDPPDARDADVRVPVLALEAMPTD</sequence>
<reference evidence="2 3" key="1">
    <citation type="submission" date="2020-04" db="EMBL/GenBank/DDBJ databases">
        <title>MicrobeNet Type strains.</title>
        <authorList>
            <person name="Nicholson A.C."/>
        </authorList>
    </citation>
    <scope>NUCLEOTIDE SEQUENCE [LARGE SCALE GENOMIC DNA]</scope>
    <source>
        <strain evidence="2 3">ATCC BAA-14</strain>
    </source>
</reference>
<dbReference type="AlphaFoldDB" id="A0A846WPQ7"/>
<evidence type="ECO:0000313" key="2">
    <source>
        <dbReference type="EMBL" id="NKY02733.1"/>
    </source>
</evidence>
<feature type="compositionally biased region" description="Basic and acidic residues" evidence="1">
    <location>
        <begin position="44"/>
        <end position="54"/>
    </location>
</feature>
<protein>
    <submittedName>
        <fullName evidence="2">Uncharacterized protein</fullName>
    </submittedName>
</protein>
<dbReference type="RefSeq" id="WP_133092106.1">
    <property type="nucleotide sequence ID" value="NZ_CP085887.1"/>
</dbReference>
<feature type="region of interest" description="Disordered" evidence="1">
    <location>
        <begin position="44"/>
        <end position="68"/>
    </location>
</feature>
<evidence type="ECO:0000256" key="1">
    <source>
        <dbReference type="SAM" id="MobiDB-lite"/>
    </source>
</evidence>
<dbReference type="Proteomes" id="UP000563898">
    <property type="component" value="Unassembled WGS sequence"/>
</dbReference>
<dbReference type="EMBL" id="JAAXPC010000007">
    <property type="protein sequence ID" value="NKY02733.1"/>
    <property type="molecule type" value="Genomic_DNA"/>
</dbReference>
<organism evidence="2 3">
    <name type="scientific">Gordonia polyisoprenivorans</name>
    <dbReference type="NCBI Taxonomy" id="84595"/>
    <lineage>
        <taxon>Bacteria</taxon>
        <taxon>Bacillati</taxon>
        <taxon>Actinomycetota</taxon>
        <taxon>Actinomycetes</taxon>
        <taxon>Mycobacteriales</taxon>
        <taxon>Gordoniaceae</taxon>
        <taxon>Gordonia</taxon>
    </lineage>
</organism>